<dbReference type="AlphaFoldDB" id="A0A9X0YM16"/>
<feature type="transmembrane region" description="Helical" evidence="1">
    <location>
        <begin position="309"/>
        <end position="332"/>
    </location>
</feature>
<feature type="transmembrane region" description="Helical" evidence="1">
    <location>
        <begin position="353"/>
        <end position="371"/>
    </location>
</feature>
<dbReference type="EMBL" id="JAUSUU010000010">
    <property type="protein sequence ID" value="MDQ0336578.1"/>
    <property type="molecule type" value="Genomic_DNA"/>
</dbReference>
<evidence type="ECO:0000313" key="3">
    <source>
        <dbReference type="EMBL" id="MDQ0336578.1"/>
    </source>
</evidence>
<feature type="transmembrane region" description="Helical" evidence="1">
    <location>
        <begin position="544"/>
        <end position="563"/>
    </location>
</feature>
<feature type="transmembrane region" description="Helical" evidence="1">
    <location>
        <begin position="280"/>
        <end position="297"/>
    </location>
</feature>
<dbReference type="EMBL" id="JAGGJQ010000011">
    <property type="protein sequence ID" value="MBP1841500.1"/>
    <property type="molecule type" value="Genomic_DNA"/>
</dbReference>
<evidence type="ECO:0000313" key="2">
    <source>
        <dbReference type="EMBL" id="MBP1841500.1"/>
    </source>
</evidence>
<feature type="transmembrane region" description="Helical" evidence="1">
    <location>
        <begin position="442"/>
        <end position="460"/>
    </location>
</feature>
<dbReference type="PANTHER" id="PTHR30569">
    <property type="entry name" value="CYTOSINE TRANSPORTER CODB"/>
    <property type="match status" value="1"/>
</dbReference>
<dbReference type="GO" id="GO:0005886">
    <property type="term" value="C:plasma membrane"/>
    <property type="evidence" value="ECO:0007669"/>
    <property type="project" value="TreeGrafter"/>
</dbReference>
<evidence type="ECO:0000313" key="5">
    <source>
        <dbReference type="Proteomes" id="UP001231587"/>
    </source>
</evidence>
<feature type="transmembrane region" description="Helical" evidence="1">
    <location>
        <begin position="180"/>
        <end position="199"/>
    </location>
</feature>
<feature type="transmembrane region" description="Helical" evidence="1">
    <location>
        <begin position="106"/>
        <end position="127"/>
    </location>
</feature>
<dbReference type="Proteomes" id="UP001231587">
    <property type="component" value="Unassembled WGS sequence"/>
</dbReference>
<reference evidence="2" key="1">
    <citation type="submission" date="2021-03" db="EMBL/GenBank/DDBJ databases">
        <title>Genomic Encyclopedia of Type Strains, Phase IV (KMG-IV): sequencing the most valuable type-strain genomes for metagenomic binning, comparative biology and taxonomic classification.</title>
        <authorList>
            <person name="Goeker M."/>
        </authorList>
    </citation>
    <scope>NUCLEOTIDE SEQUENCE</scope>
    <source>
        <strain evidence="2">DSM 15523</strain>
        <strain evidence="3 5">DSM 16476</strain>
    </source>
</reference>
<dbReference type="GO" id="GO:0015209">
    <property type="term" value="F:cytosine transmembrane transporter activity"/>
    <property type="evidence" value="ECO:0007669"/>
    <property type="project" value="InterPro"/>
</dbReference>
<protein>
    <submittedName>
        <fullName evidence="2">Purine-cytosine permease-like protein</fullName>
    </submittedName>
</protein>
<dbReference type="InterPro" id="IPR030191">
    <property type="entry name" value="CodB"/>
</dbReference>
<dbReference type="Gene3D" id="1.10.4160.10">
    <property type="entry name" value="Hydantoin permease"/>
    <property type="match status" value="1"/>
</dbReference>
<sequence>MKADANYQEFDSIDEEQLPVSKHRLQDWTHFAGLYAAEHVAATEFVIGATFVALGATTKDILLGLLIGNILAVLSWTLITSPIAVETRLSLYTYLNKIAGDSMTKLYNWANIIIFTVISAAMITVSATAVRFAFDIPAQLDWYPTNLWFVLIVLCVGLVVVAIAIYGFKAVTEFSGICAPWLFVMFLSGAFILLPALSLSDLGQTLPSSWADFITLGNHTIWTGLNSKGEPGIGLVEVIGFAWAANTITHFGLIDMAMLRFAKKKSYGLTTSTGMMFGHYIAWISAGIMGAGAAVIIGKPIVALDPGDVAYYALGWSGFVIVIVAGWTTAIANLYRAGLAAQAVFNSHSRKKTTMVVGIITMIVACFPFVFSQILPLLTYAGLLVVPVGGIVFAEHQIFPKIGYTRYWSHYKQLTFSTPAIVSWGLGLVFGFGLNIIDVMPFYYLFLPTWLFTIIIYTLLAGKYGAKESYPVEELKEKVRNENIEAYQEQKAEHVTKTIKDHSLFSKILGGVALISLAITLVLACNVLFGSADENIYINNREIFYRYAFVCTLIYFVTAYWKLKRGKNKNI</sequence>
<feature type="transmembrane region" description="Helical" evidence="1">
    <location>
        <begin position="414"/>
        <end position="436"/>
    </location>
</feature>
<keyword evidence="1" id="KW-0812">Transmembrane</keyword>
<dbReference type="RefSeq" id="WP_209542138.1">
    <property type="nucleotide sequence ID" value="NZ_JAGGJQ010000011.1"/>
</dbReference>
<organism evidence="2 4">
    <name type="scientific">Formosa algae</name>
    <dbReference type="NCBI Taxonomy" id="225843"/>
    <lineage>
        <taxon>Bacteria</taxon>
        <taxon>Pseudomonadati</taxon>
        <taxon>Bacteroidota</taxon>
        <taxon>Flavobacteriia</taxon>
        <taxon>Flavobacteriales</taxon>
        <taxon>Flavobacteriaceae</taxon>
        <taxon>Formosa</taxon>
    </lineage>
</organism>
<proteinExistence type="predicted"/>
<evidence type="ECO:0000256" key="1">
    <source>
        <dbReference type="SAM" id="Phobius"/>
    </source>
</evidence>
<feature type="transmembrane region" description="Helical" evidence="1">
    <location>
        <begin position="238"/>
        <end position="259"/>
    </location>
</feature>
<feature type="transmembrane region" description="Helical" evidence="1">
    <location>
        <begin position="61"/>
        <end position="85"/>
    </location>
</feature>
<comment type="caution">
    <text evidence="2">The sequence shown here is derived from an EMBL/GenBank/DDBJ whole genome shotgun (WGS) entry which is preliminary data.</text>
</comment>
<dbReference type="PANTHER" id="PTHR30569:SF0">
    <property type="entry name" value="CYTOSINE PERMEASE"/>
    <property type="match status" value="1"/>
</dbReference>
<evidence type="ECO:0000313" key="4">
    <source>
        <dbReference type="Proteomes" id="UP001138672"/>
    </source>
</evidence>
<gene>
    <name evidence="2" type="ORF">J2Z56_003434</name>
    <name evidence="3" type="ORF">J2Z57_003032</name>
</gene>
<dbReference type="Proteomes" id="UP001138672">
    <property type="component" value="Unassembled WGS sequence"/>
</dbReference>
<keyword evidence="1" id="KW-0472">Membrane</keyword>
<keyword evidence="1" id="KW-1133">Transmembrane helix</keyword>
<keyword evidence="5" id="KW-1185">Reference proteome</keyword>
<accession>A0A9X0YM16</accession>
<feature type="transmembrane region" description="Helical" evidence="1">
    <location>
        <begin position="508"/>
        <end position="532"/>
    </location>
</feature>
<feature type="transmembrane region" description="Helical" evidence="1">
    <location>
        <begin position="147"/>
        <end position="168"/>
    </location>
</feature>
<name>A0A9X0YM16_9FLAO</name>